<dbReference type="EMBL" id="LAZR01016084">
    <property type="protein sequence ID" value="KKM06037.1"/>
    <property type="molecule type" value="Genomic_DNA"/>
</dbReference>
<name>A0A0F9HS32_9ZZZZ</name>
<evidence type="ECO:0000313" key="1">
    <source>
        <dbReference type="EMBL" id="KKM06037.1"/>
    </source>
</evidence>
<organism evidence="1">
    <name type="scientific">marine sediment metagenome</name>
    <dbReference type="NCBI Taxonomy" id="412755"/>
    <lineage>
        <taxon>unclassified sequences</taxon>
        <taxon>metagenomes</taxon>
        <taxon>ecological metagenomes</taxon>
    </lineage>
</organism>
<accession>A0A0F9HS32</accession>
<proteinExistence type="predicted"/>
<sequence length="75" mass="8738">METELFTCTHRDIIAEGLYLFYDVVLKKHIDEFPPGSTFMYAKILMSGYLILDTGDREYKYKLRLQVGEPIITEG</sequence>
<reference evidence="1" key="1">
    <citation type="journal article" date="2015" name="Nature">
        <title>Complex archaea that bridge the gap between prokaryotes and eukaryotes.</title>
        <authorList>
            <person name="Spang A."/>
            <person name="Saw J.H."/>
            <person name="Jorgensen S.L."/>
            <person name="Zaremba-Niedzwiedzka K."/>
            <person name="Martijn J."/>
            <person name="Lind A.E."/>
            <person name="van Eijk R."/>
            <person name="Schleper C."/>
            <person name="Guy L."/>
            <person name="Ettema T.J."/>
        </authorList>
    </citation>
    <scope>NUCLEOTIDE SEQUENCE</scope>
</reference>
<comment type="caution">
    <text evidence="1">The sequence shown here is derived from an EMBL/GenBank/DDBJ whole genome shotgun (WGS) entry which is preliminary data.</text>
</comment>
<gene>
    <name evidence="1" type="ORF">LCGC14_1748060</name>
</gene>
<protein>
    <submittedName>
        <fullName evidence="1">Uncharacterized protein</fullName>
    </submittedName>
</protein>
<dbReference type="AlphaFoldDB" id="A0A0F9HS32"/>